<dbReference type="SUPFAM" id="SSF53474">
    <property type="entry name" value="alpha/beta-Hydrolases"/>
    <property type="match status" value="1"/>
</dbReference>
<feature type="domain" description="AB hydrolase-1" evidence="1">
    <location>
        <begin position="35"/>
        <end position="257"/>
    </location>
</feature>
<dbReference type="Proteomes" id="UP000756346">
    <property type="component" value="Unassembled WGS sequence"/>
</dbReference>
<proteinExistence type="predicted"/>
<dbReference type="GO" id="GO:0047372">
    <property type="term" value="F:monoacylglycerol lipase activity"/>
    <property type="evidence" value="ECO:0007669"/>
    <property type="project" value="TreeGrafter"/>
</dbReference>
<accession>A0A9P8Y3H3</accession>
<gene>
    <name evidence="2" type="ORF">B0I36DRAFT_364484</name>
</gene>
<dbReference type="Gene3D" id="3.40.50.1820">
    <property type="entry name" value="alpha/beta hydrolase"/>
    <property type="match status" value="1"/>
</dbReference>
<keyword evidence="2" id="KW-0378">Hydrolase</keyword>
<dbReference type="PANTHER" id="PTHR43798">
    <property type="entry name" value="MONOACYLGLYCEROL LIPASE"/>
    <property type="match status" value="1"/>
</dbReference>
<dbReference type="InterPro" id="IPR029058">
    <property type="entry name" value="AB_hydrolase_fold"/>
</dbReference>
<dbReference type="AlphaFoldDB" id="A0A9P8Y3H3"/>
<dbReference type="GO" id="GO:0016020">
    <property type="term" value="C:membrane"/>
    <property type="evidence" value="ECO:0007669"/>
    <property type="project" value="TreeGrafter"/>
</dbReference>
<dbReference type="Pfam" id="PF12697">
    <property type="entry name" value="Abhydrolase_6"/>
    <property type="match status" value="1"/>
</dbReference>
<dbReference type="PRINTS" id="PR00111">
    <property type="entry name" value="ABHYDROLASE"/>
</dbReference>
<reference evidence="2" key="1">
    <citation type="journal article" date="2021" name="Nat. Commun.">
        <title>Genetic determinants of endophytism in the Arabidopsis root mycobiome.</title>
        <authorList>
            <person name="Mesny F."/>
            <person name="Miyauchi S."/>
            <person name="Thiergart T."/>
            <person name="Pickel B."/>
            <person name="Atanasova L."/>
            <person name="Karlsson M."/>
            <person name="Huettel B."/>
            <person name="Barry K.W."/>
            <person name="Haridas S."/>
            <person name="Chen C."/>
            <person name="Bauer D."/>
            <person name="Andreopoulos W."/>
            <person name="Pangilinan J."/>
            <person name="LaButti K."/>
            <person name="Riley R."/>
            <person name="Lipzen A."/>
            <person name="Clum A."/>
            <person name="Drula E."/>
            <person name="Henrissat B."/>
            <person name="Kohler A."/>
            <person name="Grigoriev I.V."/>
            <person name="Martin F.M."/>
            <person name="Hacquard S."/>
        </authorList>
    </citation>
    <scope>NUCLEOTIDE SEQUENCE</scope>
    <source>
        <strain evidence="2">MPI-CAGE-CH-0230</strain>
    </source>
</reference>
<dbReference type="InterPro" id="IPR050266">
    <property type="entry name" value="AB_hydrolase_sf"/>
</dbReference>
<dbReference type="PANTHER" id="PTHR43798:SF5">
    <property type="entry name" value="MONOACYLGLYCEROL LIPASE ABHD6"/>
    <property type="match status" value="1"/>
</dbReference>
<comment type="caution">
    <text evidence="2">The sequence shown here is derived from an EMBL/GenBank/DDBJ whole genome shotgun (WGS) entry which is preliminary data.</text>
</comment>
<dbReference type="EMBL" id="JAGTJQ010000007">
    <property type="protein sequence ID" value="KAH7027252.1"/>
    <property type="molecule type" value="Genomic_DNA"/>
</dbReference>
<dbReference type="GO" id="GO:0046464">
    <property type="term" value="P:acylglycerol catabolic process"/>
    <property type="evidence" value="ECO:0007669"/>
    <property type="project" value="TreeGrafter"/>
</dbReference>
<evidence type="ECO:0000313" key="3">
    <source>
        <dbReference type="Proteomes" id="UP000756346"/>
    </source>
</evidence>
<dbReference type="GeneID" id="70188518"/>
<organism evidence="2 3">
    <name type="scientific">Microdochium trichocladiopsis</name>
    <dbReference type="NCBI Taxonomy" id="1682393"/>
    <lineage>
        <taxon>Eukaryota</taxon>
        <taxon>Fungi</taxon>
        <taxon>Dikarya</taxon>
        <taxon>Ascomycota</taxon>
        <taxon>Pezizomycotina</taxon>
        <taxon>Sordariomycetes</taxon>
        <taxon>Xylariomycetidae</taxon>
        <taxon>Xylariales</taxon>
        <taxon>Microdochiaceae</taxon>
        <taxon>Microdochium</taxon>
    </lineage>
</organism>
<sequence length="281" mass="30897">MAGPTVRKAYADSADGQVHYRYTAPTTNDTGKLPILFLHMSASSSAIFEQLMRTYTAQGYACYAPDMPGFGASFDPASDPPNIKWYIDLYIDVFFNSGNFPRLSQGCHVLGHHSGGVIGVEFAVSHPELVKSLAVVGPVLMDASQREKARGFQAFNKPVADGSHLTKTWEYLQSHGGITADELGLLQQETLDHVRAWQGRLQIYSCVFGDHDGPSLYGQVKCPLIAMCARDDVLWSGYGKMKEIRPDVEAVEVKGANFTPSRDAEGVASYYTPFLEKFLNQ</sequence>
<dbReference type="InterPro" id="IPR000073">
    <property type="entry name" value="AB_hydrolase_1"/>
</dbReference>
<protein>
    <submittedName>
        <fullName evidence="2">Alpha/Beta hydrolase protein</fullName>
    </submittedName>
</protein>
<dbReference type="OrthoDB" id="408373at2759"/>
<evidence type="ECO:0000259" key="1">
    <source>
        <dbReference type="Pfam" id="PF12697"/>
    </source>
</evidence>
<dbReference type="RefSeq" id="XP_046010051.1">
    <property type="nucleotide sequence ID" value="XM_046158972.1"/>
</dbReference>
<name>A0A9P8Y3H3_9PEZI</name>
<evidence type="ECO:0000313" key="2">
    <source>
        <dbReference type="EMBL" id="KAH7027252.1"/>
    </source>
</evidence>
<keyword evidence="3" id="KW-1185">Reference proteome</keyword>